<keyword evidence="7" id="KW-0804">Transcription</keyword>
<dbReference type="SUPFAM" id="SSF46689">
    <property type="entry name" value="Homeodomain-like"/>
    <property type="match status" value="1"/>
</dbReference>
<protein>
    <submittedName>
        <fullName evidence="11">C4-dicarboxylate transport transcriptional regulatory protein</fullName>
    </submittedName>
</protein>
<dbReference type="SUPFAM" id="SSF52172">
    <property type="entry name" value="CheY-like"/>
    <property type="match status" value="1"/>
</dbReference>
<keyword evidence="6" id="KW-0238">DNA-binding</keyword>
<dbReference type="Gene3D" id="1.10.8.60">
    <property type="match status" value="1"/>
</dbReference>
<evidence type="ECO:0000256" key="7">
    <source>
        <dbReference type="ARBA" id="ARBA00023163"/>
    </source>
</evidence>
<feature type="domain" description="Sigma-54 factor interaction" evidence="9">
    <location>
        <begin position="197"/>
        <end position="419"/>
    </location>
</feature>
<dbReference type="PROSITE" id="PS00676">
    <property type="entry name" value="SIGMA54_INTERACT_2"/>
    <property type="match status" value="1"/>
</dbReference>
<dbReference type="InterPro" id="IPR027417">
    <property type="entry name" value="P-loop_NTPase"/>
</dbReference>
<feature type="domain" description="Response regulatory" evidence="10">
    <location>
        <begin position="57"/>
        <end position="171"/>
    </location>
</feature>
<dbReference type="GO" id="GO:0005524">
    <property type="term" value="F:ATP binding"/>
    <property type="evidence" value="ECO:0007669"/>
    <property type="project" value="UniProtKB-KW"/>
</dbReference>
<keyword evidence="1 8" id="KW-0597">Phosphoprotein</keyword>
<dbReference type="InterPro" id="IPR058031">
    <property type="entry name" value="AAA_lid_NorR"/>
</dbReference>
<dbReference type="GO" id="GO:0000160">
    <property type="term" value="P:phosphorelay signal transduction system"/>
    <property type="evidence" value="ECO:0007669"/>
    <property type="project" value="UniProtKB-KW"/>
</dbReference>
<evidence type="ECO:0000259" key="9">
    <source>
        <dbReference type="PROSITE" id="PS50045"/>
    </source>
</evidence>
<dbReference type="SMART" id="SM00448">
    <property type="entry name" value="REC"/>
    <property type="match status" value="1"/>
</dbReference>
<proteinExistence type="predicted"/>
<evidence type="ECO:0000256" key="3">
    <source>
        <dbReference type="ARBA" id="ARBA00022840"/>
    </source>
</evidence>
<dbReference type="SMART" id="SM00382">
    <property type="entry name" value="AAA"/>
    <property type="match status" value="1"/>
</dbReference>
<dbReference type="InterPro" id="IPR002197">
    <property type="entry name" value="HTH_Fis"/>
</dbReference>
<name>Q7MCA9_VIBVY</name>
<dbReference type="InterPro" id="IPR025943">
    <property type="entry name" value="Sigma_54_int_dom_ATP-bd_2"/>
</dbReference>
<dbReference type="Pfam" id="PF02954">
    <property type="entry name" value="HTH_8"/>
    <property type="match status" value="1"/>
</dbReference>
<dbReference type="PROSITE" id="PS50110">
    <property type="entry name" value="RESPONSE_REGULATORY"/>
    <property type="match status" value="1"/>
</dbReference>
<evidence type="ECO:0000256" key="8">
    <source>
        <dbReference type="PROSITE-ProRule" id="PRU00169"/>
    </source>
</evidence>
<dbReference type="PROSITE" id="PS00688">
    <property type="entry name" value="SIGMA54_INTERACT_3"/>
    <property type="match status" value="1"/>
</dbReference>
<dbReference type="Gene3D" id="3.40.50.300">
    <property type="entry name" value="P-loop containing nucleotide triphosphate hydrolases"/>
    <property type="match status" value="1"/>
</dbReference>
<evidence type="ECO:0000313" key="12">
    <source>
        <dbReference type="Proteomes" id="UP000002675"/>
    </source>
</evidence>
<dbReference type="InterPro" id="IPR001789">
    <property type="entry name" value="Sig_transdc_resp-reg_receiver"/>
</dbReference>
<dbReference type="FunFam" id="3.40.50.2300:FF:000018">
    <property type="entry name" value="DNA-binding transcriptional regulator NtrC"/>
    <property type="match status" value="1"/>
</dbReference>
<dbReference type="SUPFAM" id="SSF52540">
    <property type="entry name" value="P-loop containing nucleoside triphosphate hydrolases"/>
    <property type="match status" value="1"/>
</dbReference>
<evidence type="ECO:0000313" key="11">
    <source>
        <dbReference type="EMBL" id="BAC97504.1"/>
    </source>
</evidence>
<evidence type="ECO:0000256" key="4">
    <source>
        <dbReference type="ARBA" id="ARBA00023012"/>
    </source>
</evidence>
<evidence type="ECO:0000256" key="2">
    <source>
        <dbReference type="ARBA" id="ARBA00022741"/>
    </source>
</evidence>
<dbReference type="PANTHER" id="PTHR32071:SF57">
    <property type="entry name" value="C4-DICARBOXYLATE TRANSPORT TRANSCRIPTIONAL REGULATORY PROTEIN DCTD"/>
    <property type="match status" value="1"/>
</dbReference>
<dbReference type="Gene3D" id="3.40.50.2300">
    <property type="match status" value="1"/>
</dbReference>
<accession>Q7MCA9</accession>
<dbReference type="eggNOG" id="COG2204">
    <property type="taxonomic scope" value="Bacteria"/>
</dbReference>
<feature type="modified residue" description="4-aspartylphosphate" evidence="8">
    <location>
        <position position="106"/>
    </location>
</feature>
<dbReference type="PANTHER" id="PTHR32071">
    <property type="entry name" value="TRANSCRIPTIONAL REGULATORY PROTEIN"/>
    <property type="match status" value="1"/>
</dbReference>
<dbReference type="InterPro" id="IPR025662">
    <property type="entry name" value="Sigma_54_int_dom_ATP-bd_1"/>
</dbReference>
<reference evidence="11 12" key="1">
    <citation type="journal article" date="2003" name="Genome Res.">
        <title>Comparative genome analysis of Vibrio vulnificus, a marine pathogen.</title>
        <authorList>
            <person name="Chen C.Y."/>
            <person name="Wu K.M."/>
            <person name="Chang Y.C."/>
            <person name="Chang C.H."/>
            <person name="Tsai H.C."/>
            <person name="Liao T.L."/>
            <person name="Liu Y.M."/>
            <person name="Chen H.J."/>
            <person name="Shen A.B."/>
            <person name="Li J.C."/>
            <person name="Su T.L."/>
            <person name="Shao C.P."/>
            <person name="Lee C.T."/>
            <person name="Hor L.I."/>
            <person name="Tsai S.F."/>
        </authorList>
    </citation>
    <scope>NUCLEOTIDE SEQUENCE [LARGE SCALE GENOMIC DNA]</scope>
    <source>
        <strain evidence="11 12">YJ016</strain>
    </source>
</reference>
<evidence type="ECO:0000259" key="10">
    <source>
        <dbReference type="PROSITE" id="PS50110"/>
    </source>
</evidence>
<sequence length="500" mass="55864">MLVWPKIALLVGFVKALLLRSEIQLLFPSALFANVAAGKFDTMDKWYFSMDAVSFPHIALIEDDEIVRQATAQWLQLAGFHVEAFSHGLPALAAIKTGDFDGIVSDVRLPDLDGITLLAELQREQVGCPIILVTGHGDVDMAVKALQNGAYDFIEKPFNPDRLASTLQRAVSEYQQQADYGNRSHYLQQLSGIEQVLIGQSAIMRQLREQVARVASMDTNVIIYGETGTGKELVARSLHTESARRANPFVAINCGAIPENLFESELFGHEAGAFTGASKRRIGKLEYADKGTLFMDEIESMPMAMQVKVLRSLQENQVERVGANRPVNVDLRVVAAAKENLFNHPAFRQDLFYRLNVAQLHLPPLREREEDSLLLFEHFAAQANPNKRRLSAADSRALLSYAWPGNVRELRNVAVRFALDESLSVMEILSSRAAMVQESLPIGVPLAIQLHNYERKVIHDALVRHQGSILEVMNELDLPRRTLNQKMQKLGLNRADYTDS</sequence>
<dbReference type="Pfam" id="PF00158">
    <property type="entry name" value="Sigma54_activat"/>
    <property type="match status" value="1"/>
</dbReference>
<keyword evidence="2" id="KW-0547">Nucleotide-binding</keyword>
<dbReference type="Pfam" id="PF25601">
    <property type="entry name" value="AAA_lid_14"/>
    <property type="match status" value="1"/>
</dbReference>
<dbReference type="KEGG" id="vvy:VVA1479"/>
<dbReference type="FunFam" id="3.40.50.300:FF:000006">
    <property type="entry name" value="DNA-binding transcriptional regulator NtrC"/>
    <property type="match status" value="1"/>
</dbReference>
<dbReference type="GO" id="GO:0043565">
    <property type="term" value="F:sequence-specific DNA binding"/>
    <property type="evidence" value="ECO:0007669"/>
    <property type="project" value="InterPro"/>
</dbReference>
<dbReference type="CDD" id="cd00009">
    <property type="entry name" value="AAA"/>
    <property type="match status" value="1"/>
</dbReference>
<dbReference type="InterPro" id="IPR011006">
    <property type="entry name" value="CheY-like_superfamily"/>
</dbReference>
<keyword evidence="4" id="KW-0902">Two-component regulatory system</keyword>
<keyword evidence="5" id="KW-0805">Transcription regulation</keyword>
<dbReference type="Gene3D" id="1.10.10.60">
    <property type="entry name" value="Homeodomain-like"/>
    <property type="match status" value="1"/>
</dbReference>
<dbReference type="Pfam" id="PF00072">
    <property type="entry name" value="Response_reg"/>
    <property type="match status" value="1"/>
</dbReference>
<gene>
    <name evidence="11" type="ordered locus">VVA1479</name>
</gene>
<dbReference type="Proteomes" id="UP000002675">
    <property type="component" value="Chromosome II"/>
</dbReference>
<evidence type="ECO:0000256" key="6">
    <source>
        <dbReference type="ARBA" id="ARBA00023125"/>
    </source>
</evidence>
<evidence type="ECO:0000256" key="5">
    <source>
        <dbReference type="ARBA" id="ARBA00023015"/>
    </source>
</evidence>
<dbReference type="AlphaFoldDB" id="Q7MCA9"/>
<dbReference type="InterPro" id="IPR025944">
    <property type="entry name" value="Sigma_54_int_dom_CS"/>
</dbReference>
<dbReference type="InterPro" id="IPR002078">
    <property type="entry name" value="Sigma_54_int"/>
</dbReference>
<dbReference type="GO" id="GO:0006355">
    <property type="term" value="P:regulation of DNA-templated transcription"/>
    <property type="evidence" value="ECO:0007669"/>
    <property type="project" value="InterPro"/>
</dbReference>
<dbReference type="HOGENOM" id="CLU_000445_0_5_6"/>
<dbReference type="PROSITE" id="PS50045">
    <property type="entry name" value="SIGMA54_INTERACT_4"/>
    <property type="match status" value="1"/>
</dbReference>
<dbReference type="PROSITE" id="PS00675">
    <property type="entry name" value="SIGMA54_INTERACT_1"/>
    <property type="match status" value="1"/>
</dbReference>
<dbReference type="InterPro" id="IPR009057">
    <property type="entry name" value="Homeodomain-like_sf"/>
</dbReference>
<keyword evidence="3" id="KW-0067">ATP-binding</keyword>
<dbReference type="EMBL" id="BA000038">
    <property type="protein sequence ID" value="BAC97504.1"/>
    <property type="molecule type" value="Genomic_DNA"/>
</dbReference>
<evidence type="ECO:0000256" key="1">
    <source>
        <dbReference type="ARBA" id="ARBA00022553"/>
    </source>
</evidence>
<dbReference type="InterPro" id="IPR003593">
    <property type="entry name" value="AAA+_ATPase"/>
</dbReference>
<dbReference type="STRING" id="672.VV93_v1c43780"/>
<organism evidence="11 12">
    <name type="scientific">Vibrio vulnificus (strain YJ016)</name>
    <dbReference type="NCBI Taxonomy" id="196600"/>
    <lineage>
        <taxon>Bacteria</taxon>
        <taxon>Pseudomonadati</taxon>
        <taxon>Pseudomonadota</taxon>
        <taxon>Gammaproteobacteria</taxon>
        <taxon>Vibrionales</taxon>
        <taxon>Vibrionaceae</taxon>
        <taxon>Vibrio</taxon>
    </lineage>
</organism>